<comment type="caution">
    <text evidence="3">The sequence shown here is derived from an EMBL/GenBank/DDBJ whole genome shotgun (WGS) entry which is preliminary data.</text>
</comment>
<feature type="domain" description="BD-FAE-like" evidence="2">
    <location>
        <begin position="26"/>
        <end position="156"/>
    </location>
</feature>
<dbReference type="Gene3D" id="3.40.50.1820">
    <property type="entry name" value="alpha/beta hydrolase"/>
    <property type="match status" value="1"/>
</dbReference>
<evidence type="ECO:0000313" key="4">
    <source>
        <dbReference type="Proteomes" id="UP001285352"/>
    </source>
</evidence>
<dbReference type="InterPro" id="IPR049492">
    <property type="entry name" value="BD-FAE-like_dom"/>
</dbReference>
<evidence type="ECO:0000256" key="1">
    <source>
        <dbReference type="ARBA" id="ARBA00022801"/>
    </source>
</evidence>
<dbReference type="Proteomes" id="UP001285352">
    <property type="component" value="Unassembled WGS sequence"/>
</dbReference>
<sequence length="284" mass="29489">MTTPLSRKIVYGTEPSQYGVLRLPSGDGPFPVVVMIHGGWWAAMWDDTAVQPLIADLVEQGYAVWSIEYRRVGEAGGGWPGTFEDVARAVDLAAELDAPLDISRVAVVGHSAGGHLATWTAHRAGLADGVVGARPAVRLVGAVSIAGVLDLVSADNARLGTELADLDGEPPRGAPGPSEPGAWPIVAAGVGNGMTRLLLGASAVEDPGLYAVTSPVEMADGGVPVLAIHGAADEVVPAEFSRTYAKTHALAEFVESPDGDHFSVIEPDGHAWTVARKWLGEKLS</sequence>
<dbReference type="PANTHER" id="PTHR48081">
    <property type="entry name" value="AB HYDROLASE SUPERFAMILY PROTEIN C4A8.06C"/>
    <property type="match status" value="1"/>
</dbReference>
<accession>A0ABU4UR08</accession>
<dbReference type="InterPro" id="IPR029058">
    <property type="entry name" value="AB_hydrolase_fold"/>
</dbReference>
<dbReference type="PANTHER" id="PTHR48081:SF13">
    <property type="entry name" value="ALPHA_BETA HYDROLASE"/>
    <property type="match status" value="1"/>
</dbReference>
<dbReference type="EMBL" id="JAXAVU010000001">
    <property type="protein sequence ID" value="MDX8141241.1"/>
    <property type="molecule type" value="Genomic_DNA"/>
</dbReference>
<dbReference type="Pfam" id="PF20434">
    <property type="entry name" value="BD-FAE"/>
    <property type="match status" value="1"/>
</dbReference>
<evidence type="ECO:0000259" key="2">
    <source>
        <dbReference type="Pfam" id="PF20434"/>
    </source>
</evidence>
<dbReference type="SUPFAM" id="SSF53474">
    <property type="entry name" value="alpha/beta-Hydrolases"/>
    <property type="match status" value="1"/>
</dbReference>
<dbReference type="GO" id="GO:0016787">
    <property type="term" value="F:hydrolase activity"/>
    <property type="evidence" value="ECO:0007669"/>
    <property type="project" value="UniProtKB-KW"/>
</dbReference>
<evidence type="ECO:0000313" key="3">
    <source>
        <dbReference type="EMBL" id="MDX8141241.1"/>
    </source>
</evidence>
<organism evidence="3 4">
    <name type="scientific">Lentzea sokolovensis</name>
    <dbReference type="NCBI Taxonomy" id="3095429"/>
    <lineage>
        <taxon>Bacteria</taxon>
        <taxon>Bacillati</taxon>
        <taxon>Actinomycetota</taxon>
        <taxon>Actinomycetes</taxon>
        <taxon>Pseudonocardiales</taxon>
        <taxon>Pseudonocardiaceae</taxon>
        <taxon>Lentzea</taxon>
    </lineage>
</organism>
<keyword evidence="4" id="KW-1185">Reference proteome</keyword>
<dbReference type="InterPro" id="IPR050300">
    <property type="entry name" value="GDXG_lipolytic_enzyme"/>
</dbReference>
<keyword evidence="1 3" id="KW-0378">Hydrolase</keyword>
<reference evidence="3 4" key="2">
    <citation type="submission" date="2023-11" db="EMBL/GenBank/DDBJ databases">
        <authorList>
            <person name="Lara A.C."/>
            <person name="Chronakova A."/>
        </authorList>
    </citation>
    <scope>NUCLEOTIDE SEQUENCE [LARGE SCALE GENOMIC DNA]</scope>
    <source>
        <strain evidence="3 4">BCCO 10_0061</strain>
    </source>
</reference>
<name>A0ABU4UR08_9PSEU</name>
<reference evidence="3 4" key="1">
    <citation type="submission" date="2023-11" db="EMBL/GenBank/DDBJ databases">
        <title>Lentzea sokolovensis, sp. nov., Lentzea kristufkii, sp. nov., and Lentzea miocenensis, sp. nov., rare actinobacteria from Sokolov Coal Basin, Miocene lacustrine sediment, Czech Republic.</title>
        <authorList>
            <person name="Lara A."/>
            <person name="Kotroba L."/>
            <person name="Nouioui I."/>
            <person name="Neumann-Schaal M."/>
            <person name="Mast Y."/>
            <person name="Chronakova A."/>
        </authorList>
    </citation>
    <scope>NUCLEOTIDE SEQUENCE [LARGE SCALE GENOMIC DNA]</scope>
    <source>
        <strain evidence="3 4">BCCO 10_0061</strain>
    </source>
</reference>
<gene>
    <name evidence="3" type="ORF">SK854_03900</name>
</gene>
<dbReference type="RefSeq" id="WP_319973548.1">
    <property type="nucleotide sequence ID" value="NZ_JAXAVU010000001.1"/>
</dbReference>
<protein>
    <submittedName>
        <fullName evidence="3">Alpha/beta fold hydrolase</fullName>
    </submittedName>
</protein>
<proteinExistence type="predicted"/>